<keyword evidence="8" id="KW-1185">Reference proteome</keyword>
<dbReference type="SMART" id="SM00271">
    <property type="entry name" value="DnaJ"/>
    <property type="match status" value="1"/>
</dbReference>
<dbReference type="Pfam" id="PF01137">
    <property type="entry name" value="RTC"/>
    <property type="match status" value="1"/>
</dbReference>
<dbReference type="PRINTS" id="PR00625">
    <property type="entry name" value="JDOMAIN"/>
</dbReference>
<feature type="transmembrane region" description="Helical" evidence="5">
    <location>
        <begin position="380"/>
        <end position="402"/>
    </location>
</feature>
<keyword evidence="3 5" id="KW-1133">Transmembrane helix</keyword>
<feature type="domain" description="J" evidence="6">
    <location>
        <begin position="38"/>
        <end position="102"/>
    </location>
</feature>
<dbReference type="PANTHER" id="PTHR31004">
    <property type="entry name" value="TRANSMEMBRANE PROTEIN 79"/>
    <property type="match status" value="1"/>
</dbReference>
<sequence>MKHNTVGHQVLSFLSLFRPVKTITARCLHGRTLSKRRSLYDVLDVSHSATQAEIKAAYYELSLKYHPDVNKSEEAQHMFTELTKAYSVLSNLNSRREYDKEIGAYFTMRSVKKKDAGEKMLRLTDEMLEIDMNGTRESGIFLSTIATLSTVMGVPVRLTNVSVPNGGLQSHDMRVLQLLRMICNGTLAANTGLSTVTYIPGELLSGHFSAEAGRLGYKQSTTMASDSEKKASVRKDQLVFMRGVVAGGVLLLLVALLAVYGPIPRPHLPSLEDKLVFTLQWQAVSAFGLIAEGEIEQNVVQFNAHVTPAKTSLNLAAGLVWVEATRGLTTAINPLDKDAAKQNLSGVAPRYASNTLEQYLLSSGASLILSTHLSSENMHVIPVLVILFMFGRLTFALGYKYYHAHRAFGHMVTAFPTVCVYVYCVYRLVMNNFGYNRSRQV</sequence>
<dbReference type="InterPro" id="IPR013792">
    <property type="entry name" value="RNA3'P_cycl/enolpyr_Trfase_a/b"/>
</dbReference>
<gene>
    <name evidence="7" type="ORF">PEVE_00030649</name>
</gene>
<dbReference type="SUPFAM" id="SSF46565">
    <property type="entry name" value="Chaperone J-domain"/>
    <property type="match status" value="1"/>
</dbReference>
<organism evidence="7 8">
    <name type="scientific">Porites evermanni</name>
    <dbReference type="NCBI Taxonomy" id="104178"/>
    <lineage>
        <taxon>Eukaryota</taxon>
        <taxon>Metazoa</taxon>
        <taxon>Cnidaria</taxon>
        <taxon>Anthozoa</taxon>
        <taxon>Hexacorallia</taxon>
        <taxon>Scleractinia</taxon>
        <taxon>Fungiina</taxon>
        <taxon>Poritidae</taxon>
        <taxon>Porites</taxon>
    </lineage>
</organism>
<dbReference type="PROSITE" id="PS50076">
    <property type="entry name" value="DNAJ_2"/>
    <property type="match status" value="1"/>
</dbReference>
<dbReference type="InterPro" id="IPR037136">
    <property type="entry name" value="RNA3'_phos_cyclase_dom_sf"/>
</dbReference>
<feature type="transmembrane region" description="Helical" evidence="5">
    <location>
        <begin position="239"/>
        <end position="260"/>
    </location>
</feature>
<dbReference type="InterPro" id="IPR001129">
    <property type="entry name" value="Membr-assoc_MAPEG"/>
</dbReference>
<keyword evidence="4 5" id="KW-0472">Membrane</keyword>
<dbReference type="InterPro" id="IPR001623">
    <property type="entry name" value="DnaJ_domain"/>
</dbReference>
<accession>A0ABN8SZT0</accession>
<dbReference type="PANTHER" id="PTHR31004:SF1">
    <property type="entry name" value="TRANSMEMBRANE PROTEIN 79"/>
    <property type="match status" value="1"/>
</dbReference>
<dbReference type="PROSITE" id="PS00636">
    <property type="entry name" value="DNAJ_1"/>
    <property type="match status" value="1"/>
</dbReference>
<dbReference type="SUPFAM" id="SSF161084">
    <property type="entry name" value="MAPEG domain-like"/>
    <property type="match status" value="1"/>
</dbReference>
<evidence type="ECO:0000313" key="8">
    <source>
        <dbReference type="Proteomes" id="UP001159427"/>
    </source>
</evidence>
<dbReference type="Gene3D" id="3.65.10.20">
    <property type="entry name" value="RNA 3'-terminal phosphate cyclase domain"/>
    <property type="match status" value="1"/>
</dbReference>
<feature type="transmembrane region" description="Helical" evidence="5">
    <location>
        <begin position="408"/>
        <end position="429"/>
    </location>
</feature>
<dbReference type="Pfam" id="PF01124">
    <property type="entry name" value="MAPEG"/>
    <property type="match status" value="1"/>
</dbReference>
<dbReference type="Gene3D" id="1.10.287.110">
    <property type="entry name" value="DnaJ domain"/>
    <property type="match status" value="1"/>
</dbReference>
<reference evidence="7 8" key="1">
    <citation type="submission" date="2022-05" db="EMBL/GenBank/DDBJ databases">
        <authorList>
            <consortium name="Genoscope - CEA"/>
            <person name="William W."/>
        </authorList>
    </citation>
    <scope>NUCLEOTIDE SEQUENCE [LARGE SCALE GENOMIC DNA]</scope>
</reference>
<evidence type="ECO:0000313" key="7">
    <source>
        <dbReference type="EMBL" id="CAH3195614.1"/>
    </source>
</evidence>
<dbReference type="InterPro" id="IPR023797">
    <property type="entry name" value="RNA3'_phos_cyclase_dom"/>
</dbReference>
<dbReference type="SUPFAM" id="SSF55205">
    <property type="entry name" value="EPT/RTPC-like"/>
    <property type="match status" value="1"/>
</dbReference>
<dbReference type="InterPro" id="IPR036869">
    <property type="entry name" value="J_dom_sf"/>
</dbReference>
<dbReference type="Proteomes" id="UP001159427">
    <property type="component" value="Unassembled WGS sequence"/>
</dbReference>
<dbReference type="InterPro" id="IPR018253">
    <property type="entry name" value="DnaJ_domain_CS"/>
</dbReference>
<evidence type="ECO:0000259" key="6">
    <source>
        <dbReference type="PROSITE" id="PS50076"/>
    </source>
</evidence>
<evidence type="ECO:0000256" key="1">
    <source>
        <dbReference type="ARBA" id="ARBA00004370"/>
    </source>
</evidence>
<evidence type="ECO:0000256" key="2">
    <source>
        <dbReference type="ARBA" id="ARBA00022692"/>
    </source>
</evidence>
<evidence type="ECO:0000256" key="4">
    <source>
        <dbReference type="ARBA" id="ARBA00023136"/>
    </source>
</evidence>
<dbReference type="EMBL" id="CALNXI010004347">
    <property type="protein sequence ID" value="CAH3195614.1"/>
    <property type="molecule type" value="Genomic_DNA"/>
</dbReference>
<protein>
    <recommendedName>
        <fullName evidence="6">J domain-containing protein</fullName>
    </recommendedName>
</protein>
<dbReference type="Pfam" id="PF00226">
    <property type="entry name" value="DnaJ"/>
    <property type="match status" value="1"/>
</dbReference>
<dbReference type="InterPro" id="IPR023352">
    <property type="entry name" value="MAPEG-like_dom_sf"/>
</dbReference>
<evidence type="ECO:0000256" key="3">
    <source>
        <dbReference type="ARBA" id="ARBA00022989"/>
    </source>
</evidence>
<evidence type="ECO:0000256" key="5">
    <source>
        <dbReference type="SAM" id="Phobius"/>
    </source>
</evidence>
<keyword evidence="2 5" id="KW-0812">Transmembrane</keyword>
<dbReference type="CDD" id="cd06257">
    <property type="entry name" value="DnaJ"/>
    <property type="match status" value="1"/>
</dbReference>
<name>A0ABN8SZT0_9CNID</name>
<proteinExistence type="predicted"/>
<comment type="subcellular location">
    <subcellularLocation>
        <location evidence="1">Membrane</location>
    </subcellularLocation>
</comment>
<dbReference type="Gene3D" id="1.20.120.550">
    <property type="entry name" value="Membrane associated eicosanoid/glutathione metabolism-like domain"/>
    <property type="match status" value="1"/>
</dbReference>
<comment type="caution">
    <text evidence="7">The sequence shown here is derived from an EMBL/GenBank/DDBJ whole genome shotgun (WGS) entry which is preliminary data.</text>
</comment>